<keyword evidence="5" id="KW-1185">Reference proteome</keyword>
<dbReference type="InterPro" id="IPR025283">
    <property type="entry name" value="DUF4042"/>
</dbReference>
<feature type="domain" description="DUF4042" evidence="3">
    <location>
        <begin position="344"/>
        <end position="519"/>
    </location>
</feature>
<organism evidence="4 5">
    <name type="scientific">Vespula pensylvanica</name>
    <name type="common">Western yellow jacket</name>
    <name type="synonym">Wasp</name>
    <dbReference type="NCBI Taxonomy" id="30213"/>
    <lineage>
        <taxon>Eukaryota</taxon>
        <taxon>Metazoa</taxon>
        <taxon>Ecdysozoa</taxon>
        <taxon>Arthropoda</taxon>
        <taxon>Hexapoda</taxon>
        <taxon>Insecta</taxon>
        <taxon>Pterygota</taxon>
        <taxon>Neoptera</taxon>
        <taxon>Endopterygota</taxon>
        <taxon>Hymenoptera</taxon>
        <taxon>Apocrita</taxon>
        <taxon>Aculeata</taxon>
        <taxon>Vespoidea</taxon>
        <taxon>Vespidae</taxon>
        <taxon>Vespinae</taxon>
        <taxon>Vespula</taxon>
    </lineage>
</organism>
<accession>A0A834JS96</accession>
<gene>
    <name evidence="4" type="ORF">H0235_017793</name>
</gene>
<feature type="region of interest" description="Disordered" evidence="2">
    <location>
        <begin position="287"/>
        <end position="311"/>
    </location>
</feature>
<comment type="caution">
    <text evidence="4">The sequence shown here is derived from an EMBL/GenBank/DDBJ whole genome shotgun (WGS) entry which is preliminary data.</text>
</comment>
<dbReference type="Pfam" id="PF13513">
    <property type="entry name" value="HEAT_EZ"/>
    <property type="match status" value="1"/>
</dbReference>
<dbReference type="InterPro" id="IPR052107">
    <property type="entry name" value="HEAT6"/>
</dbReference>
<dbReference type="InterPro" id="IPR016024">
    <property type="entry name" value="ARM-type_fold"/>
</dbReference>
<dbReference type="EMBL" id="JACSDY010000023">
    <property type="protein sequence ID" value="KAF7390631.1"/>
    <property type="molecule type" value="Genomic_DNA"/>
</dbReference>
<dbReference type="PANTHER" id="PTHR13366:SF0">
    <property type="entry name" value="HEAT REPEAT-CONTAINING PROTEIN 6"/>
    <property type="match status" value="1"/>
</dbReference>
<dbReference type="OrthoDB" id="66533at2759"/>
<dbReference type="Pfam" id="PF13251">
    <property type="entry name" value="DUF4042"/>
    <property type="match status" value="1"/>
</dbReference>
<dbReference type="InterPro" id="IPR011989">
    <property type="entry name" value="ARM-like"/>
</dbReference>
<dbReference type="PANTHER" id="PTHR13366">
    <property type="entry name" value="MALARIA ANTIGEN-RELATED"/>
    <property type="match status" value="1"/>
</dbReference>
<evidence type="ECO:0000313" key="5">
    <source>
        <dbReference type="Proteomes" id="UP000600918"/>
    </source>
</evidence>
<proteinExistence type="predicted"/>
<reference evidence="4" key="1">
    <citation type="journal article" date="2020" name="G3 (Bethesda)">
        <title>High-Quality Assemblies for Three Invasive Social Wasps from the &lt;i&gt;Vespula&lt;/i&gt; Genus.</title>
        <authorList>
            <person name="Harrop T.W.R."/>
            <person name="Guhlin J."/>
            <person name="McLaughlin G.M."/>
            <person name="Permina E."/>
            <person name="Stockwell P."/>
            <person name="Gilligan J."/>
            <person name="Le Lec M.F."/>
            <person name="Gruber M.A.M."/>
            <person name="Quinn O."/>
            <person name="Lovegrove M."/>
            <person name="Duncan E.J."/>
            <person name="Remnant E.J."/>
            <person name="Van Eeckhoven J."/>
            <person name="Graham B."/>
            <person name="Knapp R.A."/>
            <person name="Langford K.W."/>
            <person name="Kronenberg Z."/>
            <person name="Press M.O."/>
            <person name="Eacker S.M."/>
            <person name="Wilson-Rankin E.E."/>
            <person name="Purcell J."/>
            <person name="Lester P.J."/>
            <person name="Dearden P.K."/>
        </authorList>
    </citation>
    <scope>NUCLEOTIDE SEQUENCE</scope>
    <source>
        <strain evidence="4">Volc-1</strain>
    </source>
</reference>
<protein>
    <recommendedName>
        <fullName evidence="1">HEAT repeat-containing protein 6</fullName>
    </recommendedName>
</protein>
<feature type="compositionally biased region" description="Basic residues" evidence="2">
    <location>
        <begin position="287"/>
        <end position="303"/>
    </location>
</feature>
<dbReference type="Proteomes" id="UP000600918">
    <property type="component" value="Unassembled WGS sequence"/>
</dbReference>
<evidence type="ECO:0000256" key="2">
    <source>
        <dbReference type="SAM" id="MobiDB-lite"/>
    </source>
</evidence>
<dbReference type="SUPFAM" id="SSF48371">
    <property type="entry name" value="ARM repeat"/>
    <property type="match status" value="1"/>
</dbReference>
<dbReference type="AlphaFoldDB" id="A0A834JS96"/>
<dbReference type="Gene3D" id="1.25.10.10">
    <property type="entry name" value="Leucine-rich Repeat Variant"/>
    <property type="match status" value="3"/>
</dbReference>
<evidence type="ECO:0000259" key="3">
    <source>
        <dbReference type="Pfam" id="PF13251"/>
    </source>
</evidence>
<evidence type="ECO:0000313" key="4">
    <source>
        <dbReference type="EMBL" id="KAF7390631.1"/>
    </source>
</evidence>
<name>A0A834JS96_VESPE</name>
<evidence type="ECO:0000256" key="1">
    <source>
        <dbReference type="ARBA" id="ARBA00015263"/>
    </source>
</evidence>
<sequence>MASMHVSSSIESANIKFVNLIERILSLTHTKLSDKRLINSCLNDLNDIDYRHISITNNDAVLLLINQLCAIVPPTETLLVKNTCLFLANVIQNDLVFQGRTFAACTRWILDVLKFSQPFAWISILLALKSVLVTGNFDNINQYLQSLLGDKGLLNKYLIPQNEEWTDLNLQAICCLEGILINKKSNTYISQEYICIIKDVVLNTVSLLPCSNHNIQYYSKILCLCLRILRTAIIDKLIPVSSDLIGEILGVVQAFLFYGIKDYLPIQPQLLRPAAMNLPERPHVVPKCKNQKVPKSKSKKQMSKKSTPEDKRIISPENKRIYKYSSESEISDTETNDSVLADSKVRLEAVHLLQALIENTQAREIFGYWPQIVATGSRNDARVLARSILKEPNTKVRQNVLSALTELLIGARPFLIHAEDVQPTSFITFFGTVYLMVKELHFTLSLVLNTEKNAAVLTHLLKCIAALIQGTPYAKLKPGLATKLIRNCRSHIQHKDPTVKVATFLVFEGLVWNDPITPEIFEILAKQSNVNSDPPEANTSSINDITTQEEEIDIEDLNDSKIESDNLDNLSKDKGISSLLQVCLNNVSNKCTSTPVQLQSLKLIGSLAFNTRDLVFPYLERVTSTLISVLADSETQIILHSCRALEIIAGCLANTDSSHNSLLFWNIVFEPMTLLAQHEQTILREAACDCLGTISSNMFTQLTRQQNVLLKTILIGSIHDDESAVRAAGLRALGMLITLPPLEEDTGFLMDLADIVCFGLDDQNLGVRIKATWALANLCDCLSRRTCNEDMEPIPFDILLPKLYQTSVRAAKDNDKVKCNAVRALGSILYLCPDREILKDTSSGLDALINCAVLGNDMKVRWNACRALGLVLSHNPDDVLPSSWQEQVFPALCNLICHSPNFKVRTNAAWALYSCKSYGKYTPTLWKSIVLAFENCQHVPSYVEYSHRDTLVQQLCLTLSHLAAHTKVSELQNVWVEIGDHIENISNYIKKFQENILPEKVGNLIEAKAHLEKCVKTAKSSQEQRIANILANLFDRTSHYDNLDSLSIM</sequence>